<feature type="transmembrane region" description="Helical" evidence="1">
    <location>
        <begin position="20"/>
        <end position="42"/>
    </location>
</feature>
<keyword evidence="4" id="KW-1185">Reference proteome</keyword>
<gene>
    <name evidence="3" type="ORF">AC578_10603</name>
</gene>
<keyword evidence="1" id="KW-0472">Membrane</keyword>
<feature type="transmembrane region" description="Helical" evidence="1">
    <location>
        <begin position="103"/>
        <end position="123"/>
    </location>
</feature>
<comment type="caution">
    <text evidence="3">The sequence shown here is derived from an EMBL/GenBank/DDBJ whole genome shotgun (WGS) entry which is preliminary data.</text>
</comment>
<reference evidence="3 4" key="1">
    <citation type="submission" date="2015-07" db="EMBL/GenBank/DDBJ databases">
        <title>Comparative genomics of the Sigatoka disease complex on banana suggests a link between parallel evolutionary changes in Pseudocercospora fijiensis and Pseudocercospora eumusae and increased virulence on the banana host.</title>
        <authorList>
            <person name="Chang T.-C."/>
            <person name="Salvucci A."/>
            <person name="Crous P.W."/>
            <person name="Stergiopoulos I."/>
        </authorList>
    </citation>
    <scope>NUCLEOTIDE SEQUENCE [LARGE SCALE GENOMIC DNA]</scope>
    <source>
        <strain evidence="3 4">CBS 114824</strain>
    </source>
</reference>
<keyword evidence="1" id="KW-0812">Transmembrane</keyword>
<proteinExistence type="predicted"/>
<dbReference type="EMBL" id="LFZN01000035">
    <property type="protein sequence ID" value="KXT02932.1"/>
    <property type="molecule type" value="Genomic_DNA"/>
</dbReference>
<evidence type="ECO:0000313" key="4">
    <source>
        <dbReference type="Proteomes" id="UP000070133"/>
    </source>
</evidence>
<dbReference type="Proteomes" id="UP000070133">
    <property type="component" value="Unassembled WGS sequence"/>
</dbReference>
<feature type="transmembrane region" description="Helical" evidence="1">
    <location>
        <begin position="246"/>
        <end position="270"/>
    </location>
</feature>
<dbReference type="InterPro" id="IPR049326">
    <property type="entry name" value="Rhodopsin_dom_fungi"/>
</dbReference>
<organism evidence="3 4">
    <name type="scientific">Pseudocercospora eumusae</name>
    <dbReference type="NCBI Taxonomy" id="321146"/>
    <lineage>
        <taxon>Eukaryota</taxon>
        <taxon>Fungi</taxon>
        <taxon>Dikarya</taxon>
        <taxon>Ascomycota</taxon>
        <taxon>Pezizomycotina</taxon>
        <taxon>Dothideomycetes</taxon>
        <taxon>Dothideomycetidae</taxon>
        <taxon>Mycosphaerellales</taxon>
        <taxon>Mycosphaerellaceae</taxon>
        <taxon>Pseudocercospora</taxon>
    </lineage>
</organism>
<evidence type="ECO:0000313" key="3">
    <source>
        <dbReference type="EMBL" id="KXT02932.1"/>
    </source>
</evidence>
<protein>
    <recommendedName>
        <fullName evidence="2">Rhodopsin domain-containing protein</fullName>
    </recommendedName>
</protein>
<sequence length="402" mass="44542">MAEAANSWSTAITDDNHGPLLSIAASLMLVGMFMFLAFRLYIRWPWRQLIGWDDWALIIGSLLAFGQSIAVFQAIKYGLGQKFTAESLELKRWLEQSILASDILSIMALTGSKLAVSLLILRLSSFKRHILASRIVTAFIILWGVTSTVGTGIIRSNFRLGLKSGWIGIGTVSFMIEVALFLLPIYLVWNLQMKLSSKLTVVIGFAFRIPASVLTLLRVLAVVSIIKGSENPDEGSIDVFWEYLKPTVYTTIEMHYSLMAATIPCMHLFLKNFETGYLRTTADQIDPSSTDLPKGSSSGSYVLGSVGSRNLEKRQRNDGSQRTSILFRADGVLTTSSIVHPDNITEAESTISDGSDRIIVRQTVDVKWDDGNQAQVRSGPANFYPGFRHTLHARCRGENSYT</sequence>
<evidence type="ECO:0000259" key="2">
    <source>
        <dbReference type="Pfam" id="PF20684"/>
    </source>
</evidence>
<dbReference type="OrthoDB" id="3897607at2759"/>
<evidence type="ECO:0000256" key="1">
    <source>
        <dbReference type="SAM" id="Phobius"/>
    </source>
</evidence>
<dbReference type="Pfam" id="PF20684">
    <property type="entry name" value="Fung_rhodopsin"/>
    <property type="match status" value="2"/>
</dbReference>
<feature type="domain" description="Rhodopsin" evidence="2">
    <location>
        <begin position="165"/>
        <end position="270"/>
    </location>
</feature>
<feature type="transmembrane region" description="Helical" evidence="1">
    <location>
        <begin position="201"/>
        <end position="226"/>
    </location>
</feature>
<feature type="domain" description="Rhodopsin" evidence="2">
    <location>
        <begin position="38"/>
        <end position="150"/>
    </location>
</feature>
<dbReference type="PANTHER" id="PTHR39614:SF2">
    <property type="entry name" value="INTEGRAL MEMBRANE PROTEIN"/>
    <property type="match status" value="1"/>
</dbReference>
<feature type="transmembrane region" description="Helical" evidence="1">
    <location>
        <begin position="135"/>
        <end position="154"/>
    </location>
</feature>
<keyword evidence="1" id="KW-1133">Transmembrane helix</keyword>
<accession>A0A139HKL9</accession>
<feature type="transmembrane region" description="Helical" evidence="1">
    <location>
        <begin position="166"/>
        <end position="189"/>
    </location>
</feature>
<dbReference type="AlphaFoldDB" id="A0A139HKL9"/>
<dbReference type="PANTHER" id="PTHR39614">
    <property type="entry name" value="INTEGRAL MEMBRANE PROTEIN"/>
    <property type="match status" value="1"/>
</dbReference>
<name>A0A139HKL9_9PEZI</name>
<feature type="transmembrane region" description="Helical" evidence="1">
    <location>
        <begin position="54"/>
        <end position="75"/>
    </location>
</feature>